<protein>
    <submittedName>
        <fullName evidence="2">Uncharacterized protein</fullName>
    </submittedName>
</protein>
<feature type="compositionally biased region" description="Basic and acidic residues" evidence="1">
    <location>
        <begin position="29"/>
        <end position="40"/>
    </location>
</feature>
<feature type="region of interest" description="Disordered" evidence="1">
    <location>
        <begin position="1"/>
        <end position="52"/>
    </location>
</feature>
<proteinExistence type="predicted"/>
<comment type="caution">
    <text evidence="2">The sequence shown here is derived from an EMBL/GenBank/DDBJ whole genome shotgun (WGS) entry which is preliminary data.</text>
</comment>
<evidence type="ECO:0000313" key="3">
    <source>
        <dbReference type="Proteomes" id="UP001196413"/>
    </source>
</evidence>
<reference evidence="2" key="1">
    <citation type="submission" date="2021-06" db="EMBL/GenBank/DDBJ databases">
        <title>Parelaphostrongylus tenuis whole genome reference sequence.</title>
        <authorList>
            <person name="Garwood T.J."/>
            <person name="Larsen P.A."/>
            <person name="Fountain-Jones N.M."/>
            <person name="Garbe J.R."/>
            <person name="Macchietto M.G."/>
            <person name="Kania S.A."/>
            <person name="Gerhold R.W."/>
            <person name="Richards J.E."/>
            <person name="Wolf T.M."/>
        </authorList>
    </citation>
    <scope>NUCLEOTIDE SEQUENCE</scope>
    <source>
        <strain evidence="2">MNPRO001-30</strain>
        <tissue evidence="2">Meninges</tissue>
    </source>
</reference>
<dbReference type="AlphaFoldDB" id="A0AAD5QF71"/>
<keyword evidence="3" id="KW-1185">Reference proteome</keyword>
<evidence type="ECO:0000313" key="2">
    <source>
        <dbReference type="EMBL" id="KAJ1349062.1"/>
    </source>
</evidence>
<name>A0AAD5QF71_PARTN</name>
<sequence>MDGLSDESLGDKSSLTSQSSIDDITQELDVIHEYSEEKQNSSKRKSPMDLTSQGKRYARSLSFSMDSDEEATSQAVIEDSHLIRPWVDQFQAMSRRCQRNALLHLISTSWSATCPPRTTAYRTTFPERFPGLSTHGDDQYSAYICEQTWGLHIWILGRSFIHELCDSTFFLRLFL</sequence>
<dbReference type="EMBL" id="JAHQIW010000605">
    <property type="protein sequence ID" value="KAJ1349062.1"/>
    <property type="molecule type" value="Genomic_DNA"/>
</dbReference>
<organism evidence="2 3">
    <name type="scientific">Parelaphostrongylus tenuis</name>
    <name type="common">Meningeal worm</name>
    <dbReference type="NCBI Taxonomy" id="148309"/>
    <lineage>
        <taxon>Eukaryota</taxon>
        <taxon>Metazoa</taxon>
        <taxon>Ecdysozoa</taxon>
        <taxon>Nematoda</taxon>
        <taxon>Chromadorea</taxon>
        <taxon>Rhabditida</taxon>
        <taxon>Rhabditina</taxon>
        <taxon>Rhabditomorpha</taxon>
        <taxon>Strongyloidea</taxon>
        <taxon>Metastrongylidae</taxon>
        <taxon>Parelaphostrongylus</taxon>
    </lineage>
</organism>
<evidence type="ECO:0000256" key="1">
    <source>
        <dbReference type="SAM" id="MobiDB-lite"/>
    </source>
</evidence>
<dbReference type="Proteomes" id="UP001196413">
    <property type="component" value="Unassembled WGS sequence"/>
</dbReference>
<accession>A0AAD5QF71</accession>
<feature type="compositionally biased region" description="Polar residues" evidence="1">
    <location>
        <begin position="11"/>
        <end position="23"/>
    </location>
</feature>
<gene>
    <name evidence="2" type="ORF">KIN20_004505</name>
</gene>